<feature type="domain" description="R13L1/DRL21-like LRR repeat region" evidence="1">
    <location>
        <begin position="42"/>
        <end position="87"/>
    </location>
</feature>
<dbReference type="AlphaFoldDB" id="A0A2H5MZB2"/>
<organism evidence="2 3">
    <name type="scientific">Citrus unshiu</name>
    <name type="common">Satsuma mandarin</name>
    <name type="synonym">Citrus nobilis var. unshiu</name>
    <dbReference type="NCBI Taxonomy" id="55188"/>
    <lineage>
        <taxon>Eukaryota</taxon>
        <taxon>Viridiplantae</taxon>
        <taxon>Streptophyta</taxon>
        <taxon>Embryophyta</taxon>
        <taxon>Tracheophyta</taxon>
        <taxon>Spermatophyta</taxon>
        <taxon>Magnoliopsida</taxon>
        <taxon>eudicotyledons</taxon>
        <taxon>Gunneridae</taxon>
        <taxon>Pentapetalae</taxon>
        <taxon>rosids</taxon>
        <taxon>malvids</taxon>
        <taxon>Sapindales</taxon>
        <taxon>Rutaceae</taxon>
        <taxon>Aurantioideae</taxon>
        <taxon>Citrus</taxon>
    </lineage>
</organism>
<keyword evidence="3" id="KW-1185">Reference proteome</keyword>
<evidence type="ECO:0000313" key="2">
    <source>
        <dbReference type="EMBL" id="GAY33354.1"/>
    </source>
</evidence>
<sequence length="87" mass="9721">MYFHNVRTDSLRYLPAGIGELIRLRIVGNFVVGGGYDRTCSLGSLKKLNFLQQCGIRGLGGVSDAGEARRAELEKKKYLVELELQFD</sequence>
<comment type="caution">
    <text evidence="2">The sequence shown here is derived from an EMBL/GenBank/DDBJ whole genome shotgun (WGS) entry which is preliminary data.</text>
</comment>
<protein>
    <recommendedName>
        <fullName evidence="1">R13L1/DRL21-like LRR repeat region domain-containing protein</fullName>
    </recommendedName>
</protein>
<evidence type="ECO:0000259" key="1">
    <source>
        <dbReference type="Pfam" id="PF25019"/>
    </source>
</evidence>
<reference evidence="2 3" key="1">
    <citation type="journal article" date="2017" name="Front. Genet.">
        <title>Draft sequencing of the heterozygous diploid genome of Satsuma (Citrus unshiu Marc.) using a hybrid assembly approach.</title>
        <authorList>
            <person name="Shimizu T."/>
            <person name="Tanizawa Y."/>
            <person name="Mochizuki T."/>
            <person name="Nagasaki H."/>
            <person name="Yoshioka T."/>
            <person name="Toyoda A."/>
            <person name="Fujiyama A."/>
            <person name="Kaminuma E."/>
            <person name="Nakamura Y."/>
        </authorList>
    </citation>
    <scope>NUCLEOTIDE SEQUENCE [LARGE SCALE GENOMIC DNA]</scope>
    <source>
        <strain evidence="3">cv. Miyagawa wase</strain>
    </source>
</reference>
<proteinExistence type="predicted"/>
<dbReference type="InterPro" id="IPR056789">
    <property type="entry name" value="LRR_R13L1-DRL21"/>
</dbReference>
<dbReference type="EMBL" id="BDQV01001490">
    <property type="protein sequence ID" value="GAY33354.1"/>
    <property type="molecule type" value="Genomic_DNA"/>
</dbReference>
<dbReference type="Proteomes" id="UP000236630">
    <property type="component" value="Unassembled WGS sequence"/>
</dbReference>
<name>A0A2H5MZB2_CITUN</name>
<accession>A0A2H5MZB2</accession>
<dbReference type="Pfam" id="PF25019">
    <property type="entry name" value="LRR_R13L1-DRL21"/>
    <property type="match status" value="1"/>
</dbReference>
<gene>
    <name evidence="2" type="ORF">CUMW_274970</name>
</gene>
<evidence type="ECO:0000313" key="3">
    <source>
        <dbReference type="Proteomes" id="UP000236630"/>
    </source>
</evidence>